<feature type="region of interest" description="Disordered" evidence="1">
    <location>
        <begin position="153"/>
        <end position="173"/>
    </location>
</feature>
<dbReference type="InterPro" id="IPR043129">
    <property type="entry name" value="ATPase_NBD"/>
</dbReference>
<feature type="compositionally biased region" description="Basic and acidic residues" evidence="1">
    <location>
        <begin position="416"/>
        <end position="433"/>
    </location>
</feature>
<dbReference type="GeneID" id="106468133"/>
<sequence length="1112" mass="124914">MFGIYRSPRVEPSHYQHLSEPIISLCDDQGQIKKQDNLSPQESPTSYRSVQNSNIYLDDGQGQVKSPILYRSVQNSNVYQDDYQEDYTQDEINECYNVNVKAPKEVIVANFHDFCQTMLSVDNVDEQNFGNNSQPSDPPRKGTCLYVTTNPKPVPFKNINGDNQSYQSKENERLTNEEQLYNTESQTIVESNSGSQAKNQSLRSEASKDEEALHSDLKMNYFTNKGKVEVTSNVVQPESSSSPHSSKIVKEMVKKMASHPNGGNDEFVLLRRYDQCSKKEQGRGETGALTSIEHLEKTTNEILQPSNEGASNRLYFTSNHNLSLMETNKGPSIIDHEAQTDNLIEEIYIPLSSKKSPSRVSYQEIENPSFCNHQTEPSRFEQTEPTNIKRLNAKFRRRTIDTSDPNQAARAVGLRRNSDLTKSLEEQDTRIEILQEPDSFTNPNVINNDTSPPIPPNTSSLPEKSSDIKSLNGSSCITTFNSDKYEADVTPLNGDFFNGTDLVDSGTSSQQQGHFVVVAIDFGTTYSGYAFSFIRDPSNIHMMRKWEGGDPGVPNQKTPTTLLLTPSGEFHSFGFSARDFYHDLDVEEAKRWFYLEKFKMTLHHQENLSLETPIEAANGKTMPAVTVFAHALRYFRTHALEELSDQTATEIVNEDIRWVVTVPAIWRQPAKQFMRAAAYEAGIGSPDHPEQLLIALEPEAASIYCRKLRMHQLVPEVPGQRRLSMKQEESLEETSALAVVETEGTRYMVVDCGGGTVDITVHELQNQQGTLKELYKATGGPYGSVGVDQEFEKLLNDIFGADFVEEYKMRRPAGYVDLMVAFEARKRNTSPFNSNPLNISLPFSFIDFYKKYKNSSVESALRKFSQKSIKWSSQGMLRLEPSAMMNLFQPTVHHIRQQIANILNNPNIGAIDYIFLVGGFAESQILQKEIRDNFSPRLKVIIPQGVSLAIVKGAVLFGLDPTIVKVRRSRMTYGVGVLNRFIHGVHPPDKLVVKDGVEWCADVFDKFVICDQSVGLGDVVIRSYTPAKAGQSCSVIHIYNSERDDTNFITDLGVKKCGSLILDLSDPKHLSGVLHRREIQTRMVFGDTEIKATALDVATGTCVKADIDFLNH</sequence>
<name>A0ABM1T8E5_LIMPO</name>
<organism evidence="2 3">
    <name type="scientific">Limulus polyphemus</name>
    <name type="common">Atlantic horseshoe crab</name>
    <dbReference type="NCBI Taxonomy" id="6850"/>
    <lineage>
        <taxon>Eukaryota</taxon>
        <taxon>Metazoa</taxon>
        <taxon>Ecdysozoa</taxon>
        <taxon>Arthropoda</taxon>
        <taxon>Chelicerata</taxon>
        <taxon>Merostomata</taxon>
        <taxon>Xiphosura</taxon>
        <taxon>Limulidae</taxon>
        <taxon>Limulus</taxon>
    </lineage>
</organism>
<dbReference type="Proteomes" id="UP000694941">
    <property type="component" value="Unplaced"/>
</dbReference>
<feature type="compositionally biased region" description="Polar residues" evidence="1">
    <location>
        <begin position="187"/>
        <end position="204"/>
    </location>
</feature>
<evidence type="ECO:0000313" key="2">
    <source>
        <dbReference type="Proteomes" id="UP000694941"/>
    </source>
</evidence>
<feature type="region of interest" description="Disordered" evidence="1">
    <location>
        <begin position="402"/>
        <end position="468"/>
    </location>
</feature>
<protein>
    <submittedName>
        <fullName evidence="3">Heat shock 70 kDa protein 12A-like</fullName>
    </submittedName>
</protein>
<feature type="compositionally biased region" description="Polar residues" evidence="1">
    <location>
        <begin position="438"/>
        <end position="468"/>
    </location>
</feature>
<dbReference type="PANTHER" id="PTHR14187">
    <property type="entry name" value="ALPHA KINASE/ELONGATION FACTOR 2 KINASE"/>
    <property type="match status" value="1"/>
</dbReference>
<evidence type="ECO:0000256" key="1">
    <source>
        <dbReference type="SAM" id="MobiDB-lite"/>
    </source>
</evidence>
<dbReference type="Gene3D" id="3.30.420.40">
    <property type="match status" value="1"/>
</dbReference>
<reference evidence="3" key="1">
    <citation type="submission" date="2025-08" db="UniProtKB">
        <authorList>
            <consortium name="RefSeq"/>
        </authorList>
    </citation>
    <scope>IDENTIFICATION</scope>
    <source>
        <tissue evidence="3">Muscle</tissue>
    </source>
</reference>
<gene>
    <name evidence="3" type="primary">LOC106468133</name>
</gene>
<dbReference type="PANTHER" id="PTHR14187:SF46">
    <property type="entry name" value="HEAT SHOCK 70 KDA PROTEIN 12A"/>
    <property type="match status" value="1"/>
</dbReference>
<evidence type="ECO:0000313" key="3">
    <source>
        <dbReference type="RefSeq" id="XP_022252151.1"/>
    </source>
</evidence>
<dbReference type="RefSeq" id="XP_022252151.1">
    <property type="nucleotide sequence ID" value="XM_022396443.1"/>
</dbReference>
<keyword evidence="2" id="KW-1185">Reference proteome</keyword>
<accession>A0ABM1T8E5</accession>
<feature type="region of interest" description="Disordered" evidence="1">
    <location>
        <begin position="187"/>
        <end position="212"/>
    </location>
</feature>
<dbReference type="SUPFAM" id="SSF53067">
    <property type="entry name" value="Actin-like ATPase domain"/>
    <property type="match status" value="2"/>
</dbReference>
<proteinExistence type="predicted"/>